<evidence type="ECO:0000256" key="6">
    <source>
        <dbReference type="ARBA" id="ARBA00023328"/>
    </source>
</evidence>
<proteinExistence type="inferred from homology"/>
<keyword evidence="12" id="KW-1185">Reference proteome</keyword>
<evidence type="ECO:0000256" key="9">
    <source>
        <dbReference type="SAM" id="MobiDB-lite"/>
    </source>
</evidence>
<reference evidence="11" key="1">
    <citation type="submission" date="2022-07" db="EMBL/GenBank/DDBJ databases">
        <title>Phylogenomic reconstructions and comparative analyses of Kickxellomycotina fungi.</title>
        <authorList>
            <person name="Reynolds N.K."/>
            <person name="Stajich J.E."/>
            <person name="Barry K."/>
            <person name="Grigoriev I.V."/>
            <person name="Crous P."/>
            <person name="Smith M.E."/>
        </authorList>
    </citation>
    <scope>NUCLEOTIDE SEQUENCE</scope>
    <source>
        <strain evidence="11">RSA 861</strain>
    </source>
</reference>
<evidence type="ECO:0000256" key="4">
    <source>
        <dbReference type="ARBA" id="ARBA00022838"/>
    </source>
</evidence>
<feature type="region of interest" description="Disordered" evidence="9">
    <location>
        <begin position="132"/>
        <end position="155"/>
    </location>
</feature>
<dbReference type="GO" id="GO:0000776">
    <property type="term" value="C:kinetochore"/>
    <property type="evidence" value="ECO:0007669"/>
    <property type="project" value="UniProtKB-KW"/>
</dbReference>
<dbReference type="OrthoDB" id="2274804at2759"/>
<gene>
    <name evidence="11" type="ORF">IWQ60_000572</name>
</gene>
<evidence type="ECO:0000256" key="1">
    <source>
        <dbReference type="ARBA" id="ARBA00004123"/>
    </source>
</evidence>
<dbReference type="GO" id="GO:0005634">
    <property type="term" value="C:nucleus"/>
    <property type="evidence" value="ECO:0007669"/>
    <property type="project" value="UniProtKB-SubCell"/>
</dbReference>
<evidence type="ECO:0000256" key="8">
    <source>
        <dbReference type="SAM" id="Coils"/>
    </source>
</evidence>
<dbReference type="Proteomes" id="UP001150569">
    <property type="component" value="Unassembled WGS sequence"/>
</dbReference>
<keyword evidence="3" id="KW-0158">Chromosome</keyword>
<feature type="domain" description="Centromere protein H C-terminal" evidence="10">
    <location>
        <begin position="157"/>
        <end position="287"/>
    </location>
</feature>
<dbReference type="GO" id="GO:0051382">
    <property type="term" value="P:kinetochore assembly"/>
    <property type="evidence" value="ECO:0007669"/>
    <property type="project" value="InterPro"/>
</dbReference>
<sequence>MSTLAELQVTSTGMLKTLLRARVGVKRITRVHLEQPLSHYEYNLHLDREEVQAQAHRIQEQAVTEELNATVAAADSVAADDDDEDTLLREIDQLKAELLDQTAAYRVRTGLLDQLRLGQLTDAARKRCAQLPHNERDQEGAAPATADTPSIIPDRHTAQSLVDAADRRDMLARQLAHLTADLADVTNQRRTVQLDLSRQHAVNRQLLTDIRAREADMIHVSSGSSGGDRVHRASRASSAGQSLQQLDEELAKLIARQELIRNVLQGLILESGVDWSRDKFLQETLLMLGETE</sequence>
<evidence type="ECO:0000313" key="11">
    <source>
        <dbReference type="EMBL" id="KAJ1930166.1"/>
    </source>
</evidence>
<dbReference type="EMBL" id="JANBPT010000014">
    <property type="protein sequence ID" value="KAJ1930166.1"/>
    <property type="molecule type" value="Genomic_DNA"/>
</dbReference>
<keyword evidence="8" id="KW-0175">Coiled coil</keyword>
<protein>
    <recommendedName>
        <fullName evidence="10">Centromere protein H C-terminal domain-containing protein</fullName>
    </recommendedName>
</protein>
<evidence type="ECO:0000259" key="10">
    <source>
        <dbReference type="Pfam" id="PF05837"/>
    </source>
</evidence>
<keyword evidence="5" id="KW-0539">Nucleus</keyword>
<accession>A0A9W8AMI8</accession>
<dbReference type="AlphaFoldDB" id="A0A9W8AMI8"/>
<comment type="caution">
    <text evidence="11">The sequence shown here is derived from an EMBL/GenBank/DDBJ whole genome shotgun (WGS) entry which is preliminary data.</text>
</comment>
<dbReference type="Pfam" id="PF05837">
    <property type="entry name" value="CENP-H"/>
    <property type="match status" value="1"/>
</dbReference>
<evidence type="ECO:0000313" key="12">
    <source>
        <dbReference type="Proteomes" id="UP001150569"/>
    </source>
</evidence>
<feature type="region of interest" description="Disordered" evidence="9">
    <location>
        <begin position="220"/>
        <end position="241"/>
    </location>
</feature>
<dbReference type="InterPro" id="IPR008426">
    <property type="entry name" value="CENP-H_C"/>
</dbReference>
<keyword evidence="4" id="KW-0995">Kinetochore</keyword>
<evidence type="ECO:0000256" key="5">
    <source>
        <dbReference type="ARBA" id="ARBA00023242"/>
    </source>
</evidence>
<organism evidence="11 12">
    <name type="scientific">Tieghemiomyces parasiticus</name>
    <dbReference type="NCBI Taxonomy" id="78921"/>
    <lineage>
        <taxon>Eukaryota</taxon>
        <taxon>Fungi</taxon>
        <taxon>Fungi incertae sedis</taxon>
        <taxon>Zoopagomycota</taxon>
        <taxon>Kickxellomycotina</taxon>
        <taxon>Dimargaritomycetes</taxon>
        <taxon>Dimargaritales</taxon>
        <taxon>Dimargaritaceae</taxon>
        <taxon>Tieghemiomyces</taxon>
    </lineage>
</organism>
<name>A0A9W8AMI8_9FUNG</name>
<feature type="coiled-coil region" evidence="8">
    <location>
        <begin position="48"/>
        <end position="104"/>
    </location>
</feature>
<comment type="subcellular location">
    <subcellularLocation>
        <location evidence="2">Chromosome</location>
        <location evidence="2">Centromere</location>
        <location evidence="2">Kinetochore</location>
    </subcellularLocation>
    <subcellularLocation>
        <location evidence="1">Nucleus</location>
    </subcellularLocation>
</comment>
<evidence type="ECO:0000256" key="3">
    <source>
        <dbReference type="ARBA" id="ARBA00022454"/>
    </source>
</evidence>
<keyword evidence="6" id="KW-0137">Centromere</keyword>
<evidence type="ECO:0000256" key="2">
    <source>
        <dbReference type="ARBA" id="ARBA00004629"/>
    </source>
</evidence>
<evidence type="ECO:0000256" key="7">
    <source>
        <dbReference type="ARBA" id="ARBA00025735"/>
    </source>
</evidence>
<comment type="similarity">
    <text evidence="7">Belongs to the CENP-H/MCM16 family.</text>
</comment>